<dbReference type="GO" id="GO:0006508">
    <property type="term" value="P:proteolysis"/>
    <property type="evidence" value="ECO:0007669"/>
    <property type="project" value="UniProtKB-KW"/>
</dbReference>
<proteinExistence type="inferred from homology"/>
<dbReference type="GO" id="GO:0004222">
    <property type="term" value="F:metalloendopeptidase activity"/>
    <property type="evidence" value="ECO:0007669"/>
    <property type="project" value="InterPro"/>
</dbReference>
<keyword evidence="9" id="KW-0862">Zinc</keyword>
<keyword evidence="4" id="KW-0964">Secreted</keyword>
<comment type="subcellular location">
    <subcellularLocation>
        <location evidence="2">Secreted</location>
    </subcellularLocation>
</comment>
<dbReference type="InterPro" id="IPR026444">
    <property type="entry name" value="Secre_tail"/>
</dbReference>
<name>A0A6N4X9T2_9FLAO</name>
<evidence type="ECO:0000256" key="6">
    <source>
        <dbReference type="ARBA" id="ARBA00022723"/>
    </source>
</evidence>
<keyword evidence="11" id="KW-0865">Zymogen</keyword>
<protein>
    <recommendedName>
        <fullName evidence="16">Por secretion system C-terminal sorting domain-containing protein</fullName>
    </recommendedName>
</protein>
<feature type="domain" description="Secretion system C-terminal sorting" evidence="13">
    <location>
        <begin position="790"/>
        <end position="863"/>
    </location>
</feature>
<dbReference type="PANTHER" id="PTHR33478">
    <property type="entry name" value="EXTRACELLULAR METALLOPROTEINASE MEP"/>
    <property type="match status" value="1"/>
</dbReference>
<keyword evidence="6" id="KW-0479">Metal-binding</keyword>
<dbReference type="NCBIfam" id="TIGR04183">
    <property type="entry name" value="Por_Secre_tail"/>
    <property type="match status" value="1"/>
</dbReference>
<dbReference type="PANTHER" id="PTHR33478:SF1">
    <property type="entry name" value="EXTRACELLULAR METALLOPROTEINASE MEP"/>
    <property type="match status" value="1"/>
</dbReference>
<dbReference type="Pfam" id="PF18962">
    <property type="entry name" value="Por_Secre_tail"/>
    <property type="match status" value="1"/>
</dbReference>
<dbReference type="InterPro" id="IPR003137">
    <property type="entry name" value="PA_domain"/>
</dbReference>
<evidence type="ECO:0000313" key="14">
    <source>
        <dbReference type="EMBL" id="CAA7197056.1"/>
    </source>
</evidence>
<evidence type="ECO:0000256" key="8">
    <source>
        <dbReference type="ARBA" id="ARBA00022801"/>
    </source>
</evidence>
<comment type="cofactor">
    <cofactor evidence="1">
        <name>Zn(2+)</name>
        <dbReference type="ChEBI" id="CHEBI:29105"/>
    </cofactor>
</comment>
<dbReference type="Pfam" id="PF02225">
    <property type="entry name" value="PA"/>
    <property type="match status" value="1"/>
</dbReference>
<dbReference type="Pfam" id="PF02128">
    <property type="entry name" value="Peptidase_M36"/>
    <property type="match status" value="1"/>
</dbReference>
<keyword evidence="8" id="KW-0378">Hydrolase</keyword>
<evidence type="ECO:0000256" key="9">
    <source>
        <dbReference type="ARBA" id="ARBA00022833"/>
    </source>
</evidence>
<dbReference type="Gene3D" id="3.10.170.10">
    <property type="match status" value="1"/>
</dbReference>
<evidence type="ECO:0000256" key="3">
    <source>
        <dbReference type="ARBA" id="ARBA00006006"/>
    </source>
</evidence>
<evidence type="ECO:0000259" key="13">
    <source>
        <dbReference type="Pfam" id="PF18962"/>
    </source>
</evidence>
<dbReference type="GO" id="GO:0005615">
    <property type="term" value="C:extracellular space"/>
    <property type="evidence" value="ECO:0007669"/>
    <property type="project" value="InterPro"/>
</dbReference>
<evidence type="ECO:0000256" key="2">
    <source>
        <dbReference type="ARBA" id="ARBA00004613"/>
    </source>
</evidence>
<dbReference type="InterPro" id="IPR046450">
    <property type="entry name" value="PA_dom_sf"/>
</dbReference>
<dbReference type="InterPro" id="IPR050371">
    <property type="entry name" value="Fungal_virulence_M36"/>
</dbReference>
<sequence length="865" mass="95719">MRKILLIIIILPSLIFAQRNETIIKNYIIKNKFRDYIKSDLIDFKIDNVDVSKSLGADVVKIQQIYQGIPVHLAAGTVLIKDNTVVYYSDNFIKDYNVSESTIKIDKKNAIQNIAEQLKITEIMKYPTIGFYDPNPETLHVVKNRLVYVKTPNNNLQLAYEFLIREPQSPNYWNILVSTENGEIVSKVNLTSYCNFHSNTSSQDFILNKEPRRPFTKLFHKENHKFSVMSPDNASYQVFKLPVEAPTFGLQTIVSNPWILSASPEGWHSDGTNHYTITRGNNIYSYIEKEDGDVVYSPDGGAGRDFNNLFNITGDYTANEDAVVTNLFYTSNKAHDIFYQFGFTESARNFQQNNFGNGGLGNDFVLTEAQNMEERNNSYFSSTPEGTPGAMTLFLWSDAHKVFYNAPNSAISRYALSRHAEFGPALDNSGITGDIKLSSELTGCTSLAVGSLTGKIGLVKGISPTDQNCSFTDKVKNAQNAGAIAVVLYNDKAYSIPELFGSDPSILIPSVLIDNSEGEYIKSQLDANVTVNVTLKKDPATMITPDSSVDNGVIIHEYGHGVTNRLTGTGYGCLNATGIQGEGYSREQMGEGWSDFFALMLTNTAGNNSSVARGIGTYIMAESPDGVGLRPARYSPDFSINDFTYGMTNGMELNNEPDVHSIGFVWATMLWDLHWKYAEKYGYAPDVLVNMTNGSSRILQLVMDALKLQPCNPTFTEGRNAILAADQATTGGEDKCMIWNVFAKRGLGVHALAGDRTNINDQIEDFTVPLECNTLGTVDTTVSKNTISFYPNPAKNEFHIVFPDHIMGKISIQIYDMSGKLVFSDQVIALDGKGLISTDQLINGTYLVKAKGLAFEAVSKIIIEK</sequence>
<keyword evidence="7" id="KW-0732">Signal</keyword>
<dbReference type="InterPro" id="IPR001842">
    <property type="entry name" value="Peptidase_M36"/>
</dbReference>
<comment type="similarity">
    <text evidence="3">Belongs to the peptidase M36 family.</text>
</comment>
<dbReference type="EMBL" id="CACVBR010000038">
    <property type="protein sequence ID" value="CAA7197056.1"/>
    <property type="molecule type" value="Genomic_DNA"/>
</dbReference>
<keyword evidence="10" id="KW-0482">Metalloprotease</keyword>
<dbReference type="GO" id="GO:0008270">
    <property type="term" value="F:zinc ion binding"/>
    <property type="evidence" value="ECO:0007669"/>
    <property type="project" value="InterPro"/>
</dbReference>
<dbReference type="SUPFAM" id="SSF52025">
    <property type="entry name" value="PA domain"/>
    <property type="match status" value="1"/>
</dbReference>
<dbReference type="Proteomes" id="UP000445144">
    <property type="component" value="Unassembled WGS sequence"/>
</dbReference>
<dbReference type="Gene3D" id="3.50.30.30">
    <property type="match status" value="1"/>
</dbReference>
<evidence type="ECO:0000256" key="4">
    <source>
        <dbReference type="ARBA" id="ARBA00022525"/>
    </source>
</evidence>
<keyword evidence="15" id="KW-1185">Reference proteome</keyword>
<dbReference type="CDD" id="cd04818">
    <property type="entry name" value="PA_subtilisin_1"/>
    <property type="match status" value="1"/>
</dbReference>
<gene>
    <name evidence="14" type="ORF">CHRY9293_03113</name>
</gene>
<dbReference type="SUPFAM" id="SSF55486">
    <property type="entry name" value="Metalloproteases ('zincins'), catalytic domain"/>
    <property type="match status" value="1"/>
</dbReference>
<evidence type="ECO:0008006" key="16">
    <source>
        <dbReference type="Google" id="ProtNLM"/>
    </source>
</evidence>
<evidence type="ECO:0000259" key="12">
    <source>
        <dbReference type="Pfam" id="PF02225"/>
    </source>
</evidence>
<dbReference type="AlphaFoldDB" id="A0A6N4X9T2"/>
<dbReference type="InterPro" id="IPR027268">
    <property type="entry name" value="Peptidase_M4/M1_CTD_sf"/>
</dbReference>
<reference evidence="14 15" key="1">
    <citation type="submission" date="2020-01" db="EMBL/GenBank/DDBJ databases">
        <authorList>
            <person name="Rodrigo-Torres L."/>
            <person name="Arahal R. D."/>
            <person name="Lucena T."/>
        </authorList>
    </citation>
    <scope>NUCLEOTIDE SEQUENCE [LARGE SCALE GENOMIC DNA]</scope>
    <source>
        <strain evidence="14 15">CECT 9293</strain>
    </source>
</reference>
<evidence type="ECO:0000256" key="5">
    <source>
        <dbReference type="ARBA" id="ARBA00022670"/>
    </source>
</evidence>
<dbReference type="RefSeq" id="WP_162033767.1">
    <property type="nucleotide sequence ID" value="NZ_CACVBR010000038.1"/>
</dbReference>
<evidence type="ECO:0000256" key="10">
    <source>
        <dbReference type="ARBA" id="ARBA00023049"/>
    </source>
</evidence>
<evidence type="ECO:0000256" key="7">
    <source>
        <dbReference type="ARBA" id="ARBA00022729"/>
    </source>
</evidence>
<evidence type="ECO:0000256" key="11">
    <source>
        <dbReference type="ARBA" id="ARBA00023145"/>
    </source>
</evidence>
<evidence type="ECO:0000313" key="15">
    <source>
        <dbReference type="Proteomes" id="UP000445144"/>
    </source>
</evidence>
<organism evidence="14 15">
    <name type="scientific">Chryseobacterium potabilaquae</name>
    <dbReference type="NCBI Taxonomy" id="2675057"/>
    <lineage>
        <taxon>Bacteria</taxon>
        <taxon>Pseudomonadati</taxon>
        <taxon>Bacteroidota</taxon>
        <taxon>Flavobacteriia</taxon>
        <taxon>Flavobacteriales</taxon>
        <taxon>Weeksellaceae</taxon>
        <taxon>Chryseobacterium group</taxon>
        <taxon>Chryseobacterium</taxon>
    </lineage>
</organism>
<keyword evidence="5" id="KW-0645">Protease</keyword>
<evidence type="ECO:0000256" key="1">
    <source>
        <dbReference type="ARBA" id="ARBA00001947"/>
    </source>
</evidence>
<dbReference type="NCBIfam" id="NF038113">
    <property type="entry name" value="T9SSA_dep_M36"/>
    <property type="match status" value="1"/>
</dbReference>
<accession>A0A6N4X9T2</accession>
<dbReference type="Gene3D" id="1.10.390.10">
    <property type="entry name" value="Neutral Protease Domain 2"/>
    <property type="match status" value="1"/>
</dbReference>
<feature type="domain" description="PA" evidence="12">
    <location>
        <begin position="443"/>
        <end position="520"/>
    </location>
</feature>